<sequence length="69" mass="7920">MEARFASNPSHTAFEVSIVKMIAILMHSILRLSVVIITAVLFHDDRPDSYHYLLPHVKLVHIDHGQFQI</sequence>
<dbReference type="EMBL" id="KN818253">
    <property type="protein sequence ID" value="KIL64015.1"/>
    <property type="molecule type" value="Genomic_DNA"/>
</dbReference>
<organism evidence="2 3">
    <name type="scientific">Amanita muscaria (strain Koide BX008)</name>
    <dbReference type="NCBI Taxonomy" id="946122"/>
    <lineage>
        <taxon>Eukaryota</taxon>
        <taxon>Fungi</taxon>
        <taxon>Dikarya</taxon>
        <taxon>Basidiomycota</taxon>
        <taxon>Agaricomycotina</taxon>
        <taxon>Agaricomycetes</taxon>
        <taxon>Agaricomycetidae</taxon>
        <taxon>Agaricales</taxon>
        <taxon>Pluteineae</taxon>
        <taxon>Amanitaceae</taxon>
        <taxon>Amanita</taxon>
    </lineage>
</organism>
<keyword evidence="1" id="KW-0472">Membrane</keyword>
<dbReference type="AlphaFoldDB" id="A0A0C2SLJ7"/>
<gene>
    <name evidence="2" type="ORF">M378DRAFT_163726</name>
</gene>
<evidence type="ECO:0000313" key="3">
    <source>
        <dbReference type="Proteomes" id="UP000054549"/>
    </source>
</evidence>
<name>A0A0C2SLJ7_AMAMK</name>
<reference evidence="2 3" key="1">
    <citation type="submission" date="2014-04" db="EMBL/GenBank/DDBJ databases">
        <title>Evolutionary Origins and Diversification of the Mycorrhizal Mutualists.</title>
        <authorList>
            <consortium name="DOE Joint Genome Institute"/>
            <consortium name="Mycorrhizal Genomics Consortium"/>
            <person name="Kohler A."/>
            <person name="Kuo A."/>
            <person name="Nagy L.G."/>
            <person name="Floudas D."/>
            <person name="Copeland A."/>
            <person name="Barry K.W."/>
            <person name="Cichocki N."/>
            <person name="Veneault-Fourrey C."/>
            <person name="LaButti K."/>
            <person name="Lindquist E.A."/>
            <person name="Lipzen A."/>
            <person name="Lundell T."/>
            <person name="Morin E."/>
            <person name="Murat C."/>
            <person name="Riley R."/>
            <person name="Ohm R."/>
            <person name="Sun H."/>
            <person name="Tunlid A."/>
            <person name="Henrissat B."/>
            <person name="Grigoriev I.V."/>
            <person name="Hibbett D.S."/>
            <person name="Martin F."/>
        </authorList>
    </citation>
    <scope>NUCLEOTIDE SEQUENCE [LARGE SCALE GENOMIC DNA]</scope>
    <source>
        <strain evidence="2 3">Koide BX008</strain>
    </source>
</reference>
<feature type="transmembrane region" description="Helical" evidence="1">
    <location>
        <begin position="21"/>
        <end position="42"/>
    </location>
</feature>
<keyword evidence="1" id="KW-1133">Transmembrane helix</keyword>
<keyword evidence="3" id="KW-1185">Reference proteome</keyword>
<evidence type="ECO:0000313" key="2">
    <source>
        <dbReference type="EMBL" id="KIL64015.1"/>
    </source>
</evidence>
<evidence type="ECO:0000256" key="1">
    <source>
        <dbReference type="SAM" id="Phobius"/>
    </source>
</evidence>
<dbReference type="HOGENOM" id="CLU_2775434_0_0_1"/>
<dbReference type="InParanoid" id="A0A0C2SLJ7"/>
<dbReference type="Proteomes" id="UP000054549">
    <property type="component" value="Unassembled WGS sequence"/>
</dbReference>
<keyword evidence="1" id="KW-0812">Transmembrane</keyword>
<proteinExistence type="predicted"/>
<accession>A0A0C2SLJ7</accession>
<protein>
    <submittedName>
        <fullName evidence="2">Uncharacterized protein</fullName>
    </submittedName>
</protein>